<protein>
    <recommendedName>
        <fullName evidence="3">Thiazole-containing bacteriocin maturation protein</fullName>
    </recommendedName>
</protein>
<name>A0A7X2YYD7_9BACL</name>
<evidence type="ECO:0000313" key="2">
    <source>
        <dbReference type="Proteomes" id="UP000447876"/>
    </source>
</evidence>
<evidence type="ECO:0000313" key="1">
    <source>
        <dbReference type="EMBL" id="MUG43718.1"/>
    </source>
</evidence>
<comment type="caution">
    <text evidence="1">The sequence shown here is derived from an EMBL/GenBank/DDBJ whole genome shotgun (WGS) entry which is preliminary data.</text>
</comment>
<dbReference type="AlphaFoldDB" id="A0A7X2YYD7"/>
<dbReference type="OrthoDB" id="2369163at2"/>
<dbReference type="RefSeq" id="WP_155609184.1">
    <property type="nucleotide sequence ID" value="NZ_WNZW01000001.1"/>
</dbReference>
<evidence type="ECO:0008006" key="3">
    <source>
        <dbReference type="Google" id="ProtNLM"/>
    </source>
</evidence>
<accession>A0A7X2YYD7</accession>
<dbReference type="Gene3D" id="3.40.50.720">
    <property type="entry name" value="NAD(P)-binding Rossmann-like Domain"/>
    <property type="match status" value="1"/>
</dbReference>
<gene>
    <name evidence="1" type="ORF">GNP95_01660</name>
</gene>
<dbReference type="EMBL" id="WNZW01000001">
    <property type="protein sequence ID" value="MUG43718.1"/>
    <property type="molecule type" value="Genomic_DNA"/>
</dbReference>
<reference evidence="1 2" key="1">
    <citation type="submission" date="2019-11" db="EMBL/GenBank/DDBJ databases">
        <title>Draft genome sequences of five Paenibacillus species of dairy origin.</title>
        <authorList>
            <person name="Olajide A.M."/>
            <person name="Chen S."/>
            <person name="Lapointe G."/>
        </authorList>
    </citation>
    <scope>NUCLEOTIDE SEQUENCE [LARGE SCALE GENOMIC DNA]</scope>
    <source>
        <strain evidence="1 2">12CR55</strain>
    </source>
</reference>
<proteinExistence type="predicted"/>
<sequence length="515" mass="56581">MPLQEEDTLAVGFGPMLLAFAESWYESGLSKLSVFISDIEATDTAKLTQLRDSARRVNLEVSLKILAAAENEEPDWKRIVEPFQFIIYAAETDDWGELRQLQEACIAERRPMLPAVAAHGLGWIGPLAEPGGGGGWESAWRRIHATVVPKSRDQERISSTAAAVLTNVVVHQWQKAGREDEELDCRKQCFILEPETLTGCWHEIVPHPLVTGYEFARQIQAPELGRILEISAEPVAPDDWFAYFNNLTSEVTGIFHNWGEGDLIQIPLAQCLVQPVDPLTAGPAQLLPAIVRSGLTHDEARRASALAGLEAHAARLLPLQLAGLPQYLQESVSVGAGSTAAEAVGRALRLCLEQKLAERLQSRRQYVRRIAWTEAEDVRCRYYLEALNITGGEVFIAAGEPLLGFSVVWVCSGTSWYVSADLSFTLALRSSLQKALDKAESAKIAPVIEEDQGARAAMIPNGEPMDYPSLTQEAVQNLKQSSAALAVFDLRSESFLGEGPFVLYGVILKEEEEVL</sequence>
<dbReference type="Proteomes" id="UP000447876">
    <property type="component" value="Unassembled WGS sequence"/>
</dbReference>
<organism evidence="1 2">
    <name type="scientific">Paenibacillus woosongensis</name>
    <dbReference type="NCBI Taxonomy" id="307580"/>
    <lineage>
        <taxon>Bacteria</taxon>
        <taxon>Bacillati</taxon>
        <taxon>Bacillota</taxon>
        <taxon>Bacilli</taxon>
        <taxon>Bacillales</taxon>
        <taxon>Paenibacillaceae</taxon>
        <taxon>Paenibacillus</taxon>
    </lineage>
</organism>